<dbReference type="Proteomes" id="UP000018296">
    <property type="component" value="Unassembled WGS sequence"/>
</dbReference>
<dbReference type="EMBL" id="AWTC01000010">
    <property type="protein sequence ID" value="EST11606.1"/>
    <property type="molecule type" value="Genomic_DNA"/>
</dbReference>
<feature type="transmembrane region" description="Helical" evidence="1">
    <location>
        <begin position="34"/>
        <end position="54"/>
    </location>
</feature>
<protein>
    <submittedName>
        <fullName evidence="2">Uncharacterized protein</fullName>
    </submittedName>
</protein>
<evidence type="ECO:0000256" key="1">
    <source>
        <dbReference type="SAM" id="Phobius"/>
    </source>
</evidence>
<organism evidence="2 3">
    <name type="scientific">Sporolactobacillus laevolacticus DSM 442</name>
    <dbReference type="NCBI Taxonomy" id="1395513"/>
    <lineage>
        <taxon>Bacteria</taxon>
        <taxon>Bacillati</taxon>
        <taxon>Bacillota</taxon>
        <taxon>Bacilli</taxon>
        <taxon>Bacillales</taxon>
        <taxon>Sporolactobacillaceae</taxon>
        <taxon>Sporolactobacillus</taxon>
    </lineage>
</organism>
<keyword evidence="1" id="KW-0472">Membrane</keyword>
<reference evidence="2 3" key="1">
    <citation type="journal article" date="2013" name="Genome Announc.">
        <title>Genome Sequence of Sporolactobacillus laevolacticus DSM442, an Efficient Polymer-Grade D-Lactate Producer from Agricultural Waste Cottonseed as a Nitrogen Source.</title>
        <authorList>
            <person name="Wang H."/>
            <person name="Wang L."/>
            <person name="Ju J."/>
            <person name="Yu B."/>
            <person name="Ma Y."/>
        </authorList>
    </citation>
    <scope>NUCLEOTIDE SEQUENCE [LARGE SCALE GENOMIC DNA]</scope>
    <source>
        <strain evidence="2 3">DSM 442</strain>
    </source>
</reference>
<dbReference type="STRING" id="1395513.P343_11240"/>
<feature type="transmembrane region" description="Helical" evidence="1">
    <location>
        <begin position="5"/>
        <end position="22"/>
    </location>
</feature>
<keyword evidence="1" id="KW-0812">Transmembrane</keyword>
<dbReference type="AlphaFoldDB" id="V6IY15"/>
<gene>
    <name evidence="2" type="ORF">P343_11240</name>
</gene>
<evidence type="ECO:0000313" key="2">
    <source>
        <dbReference type="EMBL" id="EST11606.1"/>
    </source>
</evidence>
<accession>V6IY15</accession>
<evidence type="ECO:0000313" key="3">
    <source>
        <dbReference type="Proteomes" id="UP000018296"/>
    </source>
</evidence>
<keyword evidence="1" id="KW-1133">Transmembrane helix</keyword>
<keyword evidence="3" id="KW-1185">Reference proteome</keyword>
<dbReference type="OrthoDB" id="2991178at2"/>
<proteinExistence type="predicted"/>
<dbReference type="RefSeq" id="WP_023510495.1">
    <property type="nucleotide sequence ID" value="NZ_AWTC01000010.1"/>
</dbReference>
<comment type="caution">
    <text evidence="2">The sequence shown here is derived from an EMBL/GenBank/DDBJ whole genome shotgun (WGS) entry which is preliminary data.</text>
</comment>
<dbReference type="PATRIC" id="fig|1395513.3.peg.2271"/>
<name>V6IY15_9BACL</name>
<sequence length="60" mass="7267">MKKFYYYVSLFVLSYVIQWFWYTQIMTKSNKTPLDMLLSSVVFIAILFFLDLGGKIRKRN</sequence>